<feature type="signal peptide" evidence="1">
    <location>
        <begin position="1"/>
        <end position="20"/>
    </location>
</feature>
<keyword evidence="4" id="KW-1185">Reference proteome</keyword>
<feature type="chain" id="PRO_5045557797" evidence="1">
    <location>
        <begin position="21"/>
        <end position="168"/>
    </location>
</feature>
<name>A0ABS0Q501_9BACT</name>
<accession>A0ABS0Q501</accession>
<evidence type="ECO:0000313" key="3">
    <source>
        <dbReference type="EMBL" id="MBH8557700.1"/>
    </source>
</evidence>
<sequence length="168" mass="19240">MNLFSLLTIIVSITTMAAFAQTNKIPTENWCIQKAIDQDNNIIFITANLGYKDYAYKAEFPWCLEINITTIHQYPNGHPNSEEAPVLNETEDIITAALQKAGVTHFVGRTTVKGYRELYYFVADPEKANAALGRLTKKRQPREWEYRMGKDEDWQRVAPFFAGNIECL</sequence>
<proteinExistence type="predicted"/>
<dbReference type="Proteomes" id="UP000625631">
    <property type="component" value="Unassembled WGS sequence"/>
</dbReference>
<dbReference type="InterPro" id="IPR016097">
    <property type="entry name" value="DUF695"/>
</dbReference>
<keyword evidence="1" id="KW-0732">Signal</keyword>
<feature type="domain" description="DUF695" evidence="2">
    <location>
        <begin position="39"/>
        <end position="155"/>
    </location>
</feature>
<evidence type="ECO:0000259" key="2">
    <source>
        <dbReference type="Pfam" id="PF05117"/>
    </source>
</evidence>
<comment type="caution">
    <text evidence="3">The sequence shown here is derived from an EMBL/GenBank/DDBJ whole genome shotgun (WGS) entry which is preliminary data.</text>
</comment>
<reference evidence="3 4" key="1">
    <citation type="submission" date="2020-12" db="EMBL/GenBank/DDBJ databases">
        <title>Hymenobacter sp.</title>
        <authorList>
            <person name="Kim M.K."/>
        </authorList>
    </citation>
    <scope>NUCLEOTIDE SEQUENCE [LARGE SCALE GENOMIC DNA]</scope>
    <source>
        <strain evidence="3 4">BT442</strain>
    </source>
</reference>
<evidence type="ECO:0000256" key="1">
    <source>
        <dbReference type="SAM" id="SignalP"/>
    </source>
</evidence>
<gene>
    <name evidence="3" type="ORF">I7X13_06550</name>
</gene>
<organism evidence="3 4">
    <name type="scientific">Hymenobacter negativus</name>
    <dbReference type="NCBI Taxonomy" id="2795026"/>
    <lineage>
        <taxon>Bacteria</taxon>
        <taxon>Pseudomonadati</taxon>
        <taxon>Bacteroidota</taxon>
        <taxon>Cytophagia</taxon>
        <taxon>Cytophagales</taxon>
        <taxon>Hymenobacteraceae</taxon>
        <taxon>Hymenobacter</taxon>
    </lineage>
</organism>
<evidence type="ECO:0000313" key="4">
    <source>
        <dbReference type="Proteomes" id="UP000625631"/>
    </source>
</evidence>
<protein>
    <submittedName>
        <fullName evidence="3">DUF695 domain-containing protein</fullName>
    </submittedName>
</protein>
<dbReference type="Pfam" id="PF05117">
    <property type="entry name" value="DUF695"/>
    <property type="match status" value="1"/>
</dbReference>
<dbReference type="EMBL" id="JAEDAE010000002">
    <property type="protein sequence ID" value="MBH8557700.1"/>
    <property type="molecule type" value="Genomic_DNA"/>
</dbReference>